<accession>A0ABD5JZZ4</accession>
<dbReference type="InterPro" id="IPR003777">
    <property type="entry name" value="XdhC_CoxI"/>
</dbReference>
<feature type="domain" description="XdhC- CoxI" evidence="1">
    <location>
        <begin position="17"/>
        <end position="74"/>
    </location>
</feature>
<protein>
    <submittedName>
        <fullName evidence="3">Xanthine dehydrogenase accessory protein XdhC</fullName>
    </submittedName>
</protein>
<evidence type="ECO:0000313" key="3">
    <source>
        <dbReference type="EMBL" id="MEJ5900818.1"/>
    </source>
</evidence>
<evidence type="ECO:0000259" key="2">
    <source>
        <dbReference type="Pfam" id="PF13478"/>
    </source>
</evidence>
<dbReference type="InterPro" id="IPR014308">
    <property type="entry name" value="Xanthine_DH_XdhC"/>
</dbReference>
<dbReference type="Gene3D" id="3.40.50.720">
    <property type="entry name" value="NAD(P)-binding Rossmann-like Domain"/>
    <property type="match status" value="1"/>
</dbReference>
<dbReference type="Pfam" id="PF13478">
    <property type="entry name" value="XdhC_C"/>
    <property type="match status" value="1"/>
</dbReference>
<dbReference type="EMBL" id="JBBHKQ010000001">
    <property type="protein sequence ID" value="MEJ5900818.1"/>
    <property type="molecule type" value="Genomic_DNA"/>
</dbReference>
<dbReference type="InterPro" id="IPR027051">
    <property type="entry name" value="XdhC_Rossmann_dom"/>
</dbReference>
<name>A0ABD5JZZ4_9HYPH</name>
<dbReference type="Pfam" id="PF02625">
    <property type="entry name" value="XdhC_CoxI"/>
    <property type="match status" value="1"/>
</dbReference>
<proteinExistence type="predicted"/>
<organism evidence="3 4">
    <name type="scientific">Ochrobactrum teleogrylli</name>
    <dbReference type="NCBI Taxonomy" id="2479765"/>
    <lineage>
        <taxon>Bacteria</taxon>
        <taxon>Pseudomonadati</taxon>
        <taxon>Pseudomonadota</taxon>
        <taxon>Alphaproteobacteria</taxon>
        <taxon>Hyphomicrobiales</taxon>
        <taxon>Brucellaceae</taxon>
        <taxon>Brucella/Ochrobactrum group</taxon>
        <taxon>Ochrobactrum</taxon>
    </lineage>
</organism>
<dbReference type="InterPro" id="IPR036291">
    <property type="entry name" value="NAD(P)-bd_dom_sf"/>
</dbReference>
<evidence type="ECO:0000259" key="1">
    <source>
        <dbReference type="Pfam" id="PF02625"/>
    </source>
</evidence>
<dbReference type="PANTHER" id="PTHR30388:SF6">
    <property type="entry name" value="XANTHINE DEHYDROGENASE SUBUNIT A-RELATED"/>
    <property type="match status" value="1"/>
</dbReference>
<dbReference type="PANTHER" id="PTHR30388">
    <property type="entry name" value="ALDEHYDE OXIDOREDUCTASE MOLYBDENUM COFACTOR ASSEMBLY PROTEIN"/>
    <property type="match status" value="1"/>
</dbReference>
<dbReference type="NCBIfam" id="TIGR02964">
    <property type="entry name" value="xanthine_xdhC"/>
    <property type="match status" value="1"/>
</dbReference>
<feature type="domain" description="XdhC Rossmann" evidence="2">
    <location>
        <begin position="123"/>
        <end position="265"/>
    </location>
</feature>
<evidence type="ECO:0000313" key="4">
    <source>
        <dbReference type="Proteomes" id="UP001362311"/>
    </source>
</evidence>
<dbReference type="RefSeq" id="WP_339439978.1">
    <property type="nucleotide sequence ID" value="NZ_JBBHKQ010000001.1"/>
</dbReference>
<reference evidence="3 4" key="1">
    <citation type="submission" date="2024-03" db="EMBL/GenBank/DDBJ databases">
        <title>Reference genomes for the five species model microbial community.</title>
        <authorList>
            <person name="Padfield D."/>
        </authorList>
    </citation>
    <scope>NUCLEOTIDE SEQUENCE [LARGE SCALE GENOMIC DNA]</scope>
    <source>
        <strain evidence="3 4">AB1</strain>
    </source>
</reference>
<dbReference type="SUPFAM" id="SSF51735">
    <property type="entry name" value="NAD(P)-binding Rossmann-fold domains"/>
    <property type="match status" value="1"/>
</dbReference>
<dbReference type="Proteomes" id="UP001362311">
    <property type="component" value="Unassembled WGS sequence"/>
</dbReference>
<dbReference type="AlphaFoldDB" id="A0ABD5JZZ4"/>
<gene>
    <name evidence="3" type="primary">xdhC</name>
    <name evidence="3" type="ORF">WIX40_11945</name>
</gene>
<sequence length="280" mass="30221">MSRGTLGRRDDIRAFLNRRHDSVLVEVADVKGSAPRDAGAWMLVARDMIFRTIGGGQLEYMAIDHARKILAGGRDSPMDVPLGPEIGQCCGGRVALNFRRVNRGLADELVSKVDAEIATRPHVYVFGAGHVGDALAYALSLTPVRVVLVDTREAELMAVDAPGVETCLAAMPEQVVRSAPPGSAFIILTHDHALDFLIAAEALQRRDAIYVGMIGSKTKKATFKNWLNREFGSDELFEELICPVGGAVVKDKRPEVIAALAAAEVLTAVLCVNYSKALRC</sequence>
<dbReference type="InterPro" id="IPR052698">
    <property type="entry name" value="MoCofactor_Util/Proc"/>
</dbReference>
<comment type="caution">
    <text evidence="3">The sequence shown here is derived from an EMBL/GenBank/DDBJ whole genome shotgun (WGS) entry which is preliminary data.</text>
</comment>